<reference evidence="5" key="1">
    <citation type="submission" date="2020-08" db="EMBL/GenBank/DDBJ databases">
        <title>Hyunsoonleella sp. strain SJ7 genome sequencing and assembly.</title>
        <authorList>
            <person name="Kim I."/>
        </authorList>
    </citation>
    <scope>NUCLEOTIDE SEQUENCE</scope>
    <source>
        <strain evidence="5">SJ7</strain>
    </source>
</reference>
<keyword evidence="3" id="KW-0238">DNA-binding</keyword>
<evidence type="ECO:0000256" key="2">
    <source>
        <dbReference type="ARBA" id="ARBA00022747"/>
    </source>
</evidence>
<comment type="similarity">
    <text evidence="1">Belongs to the type-I restriction system S methylase family.</text>
</comment>
<dbReference type="GO" id="GO:0009307">
    <property type="term" value="P:DNA restriction-modification system"/>
    <property type="evidence" value="ECO:0007669"/>
    <property type="project" value="UniProtKB-KW"/>
</dbReference>
<dbReference type="Pfam" id="PF01420">
    <property type="entry name" value="Methylase_S"/>
    <property type="match status" value="2"/>
</dbReference>
<keyword evidence="2" id="KW-0680">Restriction system</keyword>
<accession>A0A923HK04</accession>
<dbReference type="CDD" id="cd17256">
    <property type="entry name" value="RMtype1_S_EcoJA65PI-TRD1-CR1_like"/>
    <property type="match status" value="1"/>
</dbReference>
<keyword evidence="6" id="KW-1185">Reference proteome</keyword>
<name>A0A923HK04_9FLAO</name>
<dbReference type="GO" id="GO:0004519">
    <property type="term" value="F:endonuclease activity"/>
    <property type="evidence" value="ECO:0007669"/>
    <property type="project" value="UniProtKB-KW"/>
</dbReference>
<evidence type="ECO:0000256" key="3">
    <source>
        <dbReference type="ARBA" id="ARBA00023125"/>
    </source>
</evidence>
<sequence length="415" mass="47211">MKEVKVNIPDGWKLKKLGAACEIKKGVQFNKIDLSDYGMYPCINGGIEPSGYSDLWNTNEKTITISEGGNSCGYINLITTKFWSGGHCYSLLDLDKELDNGFLYQALKGRQHLIMDLRVGSGLPNIQQKAIKEFEFLIPENPKEQTQIASILSKVDEAITQTEKLIAKYQRIKTGLMQDLLTKGIDKDGNIREEATHQFKDSQLGRIPVEWNIEILDNCKMKGTSITYGIVQTFEHIEDGVPVLRTIDLGENGINPLKNLLRTKQSISDKYKRTILSENDIVCNVRASVGDFNLVSSEYINCNTTRGVARICPNSDLNPNYLVWFLKSYRNERQMELLIKGTTFIDINISDLRQIWILLPQIDEQNLIASKLDKIQKSFRFYDTQLSKLHSIKRGLMQDLLSGKKRVTHLIKQTV</sequence>
<dbReference type="PANTHER" id="PTHR30408:SF12">
    <property type="entry name" value="TYPE I RESTRICTION ENZYME MJAVIII SPECIFICITY SUBUNIT"/>
    <property type="match status" value="1"/>
</dbReference>
<dbReference type="SUPFAM" id="SSF116734">
    <property type="entry name" value="DNA methylase specificity domain"/>
    <property type="match status" value="2"/>
</dbReference>
<evidence type="ECO:0000313" key="5">
    <source>
        <dbReference type="EMBL" id="MBC3759707.1"/>
    </source>
</evidence>
<gene>
    <name evidence="5" type="ORF">H7U19_14940</name>
</gene>
<dbReference type="InterPro" id="IPR000055">
    <property type="entry name" value="Restrct_endonuc_typeI_TRD"/>
</dbReference>
<dbReference type="AlphaFoldDB" id="A0A923HK04"/>
<comment type="caution">
    <text evidence="5">The sequence shown here is derived from an EMBL/GenBank/DDBJ whole genome shotgun (WGS) entry which is preliminary data.</text>
</comment>
<keyword evidence="5" id="KW-0255">Endonuclease</keyword>
<dbReference type="GO" id="GO:0003677">
    <property type="term" value="F:DNA binding"/>
    <property type="evidence" value="ECO:0007669"/>
    <property type="project" value="UniProtKB-KW"/>
</dbReference>
<dbReference type="CDD" id="cd17291">
    <property type="entry name" value="RMtype1_S_MgeORF438P-TRD-CR_like"/>
    <property type="match status" value="1"/>
</dbReference>
<dbReference type="Gene3D" id="3.90.220.20">
    <property type="entry name" value="DNA methylase specificity domains"/>
    <property type="match status" value="2"/>
</dbReference>
<feature type="domain" description="Type I restriction modification DNA specificity" evidence="4">
    <location>
        <begin position="9"/>
        <end position="165"/>
    </location>
</feature>
<dbReference type="RefSeq" id="WP_186563671.1">
    <property type="nucleotide sequence ID" value="NZ_JACNMF010000005.1"/>
</dbReference>
<keyword evidence="5" id="KW-0540">Nuclease</keyword>
<dbReference type="PANTHER" id="PTHR30408">
    <property type="entry name" value="TYPE-1 RESTRICTION ENZYME ECOKI SPECIFICITY PROTEIN"/>
    <property type="match status" value="1"/>
</dbReference>
<evidence type="ECO:0000313" key="6">
    <source>
        <dbReference type="Proteomes" id="UP000656244"/>
    </source>
</evidence>
<dbReference type="EMBL" id="JACNMF010000005">
    <property type="protein sequence ID" value="MBC3759707.1"/>
    <property type="molecule type" value="Genomic_DNA"/>
</dbReference>
<keyword evidence="5" id="KW-0378">Hydrolase</keyword>
<dbReference type="InterPro" id="IPR052021">
    <property type="entry name" value="Type-I_RS_S_subunit"/>
</dbReference>
<organism evidence="5 6">
    <name type="scientific">Hyunsoonleella aquatilis</name>
    <dbReference type="NCBI Taxonomy" id="2762758"/>
    <lineage>
        <taxon>Bacteria</taxon>
        <taxon>Pseudomonadati</taxon>
        <taxon>Bacteroidota</taxon>
        <taxon>Flavobacteriia</taxon>
        <taxon>Flavobacteriales</taxon>
        <taxon>Flavobacteriaceae</taxon>
    </lineage>
</organism>
<evidence type="ECO:0000259" key="4">
    <source>
        <dbReference type="Pfam" id="PF01420"/>
    </source>
</evidence>
<dbReference type="Proteomes" id="UP000656244">
    <property type="component" value="Unassembled WGS sequence"/>
</dbReference>
<feature type="domain" description="Type I restriction modification DNA specificity" evidence="4">
    <location>
        <begin position="252"/>
        <end position="379"/>
    </location>
</feature>
<evidence type="ECO:0000256" key="1">
    <source>
        <dbReference type="ARBA" id="ARBA00010923"/>
    </source>
</evidence>
<dbReference type="InterPro" id="IPR044946">
    <property type="entry name" value="Restrct_endonuc_typeI_TRD_sf"/>
</dbReference>
<proteinExistence type="inferred from homology"/>
<protein>
    <submittedName>
        <fullName evidence="5">Restriction endonuclease subunit S</fullName>
    </submittedName>
</protein>
<dbReference type="Gene3D" id="1.10.287.1120">
    <property type="entry name" value="Bipartite methylase S protein"/>
    <property type="match status" value="2"/>
</dbReference>